<dbReference type="Pfam" id="PF07730">
    <property type="entry name" value="HisKA_3"/>
    <property type="match status" value="1"/>
</dbReference>
<dbReference type="Gene3D" id="2.130.10.10">
    <property type="entry name" value="YVTN repeat-like/Quinoprotein amine dehydrogenase"/>
    <property type="match status" value="2"/>
</dbReference>
<name>A0A0E9MYR3_9BACT</name>
<evidence type="ECO:0000259" key="4">
    <source>
        <dbReference type="PROSITE" id="PS50109"/>
    </source>
</evidence>
<dbReference type="InterPro" id="IPR003594">
    <property type="entry name" value="HATPase_dom"/>
</dbReference>
<proteinExistence type="predicted"/>
<keyword evidence="6" id="KW-1185">Reference proteome</keyword>
<dbReference type="Gene3D" id="2.60.40.10">
    <property type="entry name" value="Immunoglobulins"/>
    <property type="match status" value="1"/>
</dbReference>
<dbReference type="EMBL" id="BBWV01000001">
    <property type="protein sequence ID" value="GAO42663.1"/>
    <property type="molecule type" value="Genomic_DNA"/>
</dbReference>
<dbReference type="InterPro" id="IPR005467">
    <property type="entry name" value="His_kinase_dom"/>
</dbReference>
<dbReference type="Proteomes" id="UP000033121">
    <property type="component" value="Unassembled WGS sequence"/>
</dbReference>
<dbReference type="Pfam" id="PF07495">
    <property type="entry name" value="Y_Y_Y"/>
    <property type="match status" value="1"/>
</dbReference>
<accession>A0A0E9MYR3</accession>
<keyword evidence="2" id="KW-0812">Transmembrane</keyword>
<comment type="caution">
    <text evidence="5">The sequence shown here is derived from an EMBL/GenBank/DDBJ whole genome shotgun (WGS) entry which is preliminary data.</text>
</comment>
<dbReference type="InterPro" id="IPR036890">
    <property type="entry name" value="HATPase_C_sf"/>
</dbReference>
<dbReference type="InterPro" id="IPR013783">
    <property type="entry name" value="Ig-like_fold"/>
</dbReference>
<dbReference type="InterPro" id="IPR011047">
    <property type="entry name" value="Quinoprotein_ADH-like_sf"/>
</dbReference>
<keyword evidence="1" id="KW-0597">Phosphoprotein</keyword>
<evidence type="ECO:0000256" key="2">
    <source>
        <dbReference type="SAM" id="Phobius"/>
    </source>
</evidence>
<protein>
    <submittedName>
        <fullName evidence="5">Putative two-component histidine kinase</fullName>
    </submittedName>
</protein>
<keyword evidence="5" id="KW-0808">Transferase</keyword>
<dbReference type="GO" id="GO:0000155">
    <property type="term" value="F:phosphorelay sensor kinase activity"/>
    <property type="evidence" value="ECO:0007669"/>
    <property type="project" value="InterPro"/>
</dbReference>
<dbReference type="OrthoDB" id="9778366at2"/>
<dbReference type="RefSeq" id="WP_046368305.1">
    <property type="nucleotide sequence ID" value="NZ_BBWV01000001.1"/>
</dbReference>
<dbReference type="GO" id="GO:0046983">
    <property type="term" value="F:protein dimerization activity"/>
    <property type="evidence" value="ECO:0007669"/>
    <property type="project" value="InterPro"/>
</dbReference>
<dbReference type="InterPro" id="IPR011123">
    <property type="entry name" value="Y_Y_Y"/>
</dbReference>
<dbReference type="Pfam" id="PF02518">
    <property type="entry name" value="HATPase_c"/>
    <property type="match status" value="1"/>
</dbReference>
<feature type="domain" description="Histidine kinase" evidence="4">
    <location>
        <begin position="815"/>
        <end position="1009"/>
    </location>
</feature>
<dbReference type="CDD" id="cd16917">
    <property type="entry name" value="HATPase_UhpB-NarQ-NarX-like"/>
    <property type="match status" value="1"/>
</dbReference>
<evidence type="ECO:0000313" key="5">
    <source>
        <dbReference type="EMBL" id="GAO42663.1"/>
    </source>
</evidence>
<dbReference type="AlphaFoldDB" id="A0A0E9MYR3"/>
<dbReference type="Gene3D" id="3.30.565.10">
    <property type="entry name" value="Histidine kinase-like ATPase, C-terminal domain"/>
    <property type="match status" value="1"/>
</dbReference>
<dbReference type="PANTHER" id="PTHR43547">
    <property type="entry name" value="TWO-COMPONENT HISTIDINE KINASE"/>
    <property type="match status" value="1"/>
</dbReference>
<dbReference type="PANTHER" id="PTHR43547:SF2">
    <property type="entry name" value="HYBRID SIGNAL TRANSDUCTION HISTIDINE KINASE C"/>
    <property type="match status" value="1"/>
</dbReference>
<evidence type="ECO:0000313" key="6">
    <source>
        <dbReference type="Proteomes" id="UP000033121"/>
    </source>
</evidence>
<keyword evidence="2" id="KW-1133">Transmembrane helix</keyword>
<keyword evidence="2" id="KW-0472">Membrane</keyword>
<organism evidence="5 6">
    <name type="scientific">Flavihumibacter petaseus NBRC 106054</name>
    <dbReference type="NCBI Taxonomy" id="1220578"/>
    <lineage>
        <taxon>Bacteria</taxon>
        <taxon>Pseudomonadati</taxon>
        <taxon>Bacteroidota</taxon>
        <taxon>Chitinophagia</taxon>
        <taxon>Chitinophagales</taxon>
        <taxon>Chitinophagaceae</taxon>
        <taxon>Flavihumibacter</taxon>
    </lineage>
</organism>
<dbReference type="SMART" id="SM00387">
    <property type="entry name" value="HATPase_c"/>
    <property type="match status" value="1"/>
</dbReference>
<gene>
    <name evidence="5" type="ORF">FPE01S_01_16780</name>
</gene>
<keyword evidence="3" id="KW-0732">Signal</keyword>
<dbReference type="SUPFAM" id="SSF50998">
    <property type="entry name" value="Quinoprotein alcohol dehydrogenase-like"/>
    <property type="match status" value="2"/>
</dbReference>
<dbReference type="Gene3D" id="1.20.5.1930">
    <property type="match status" value="1"/>
</dbReference>
<reference evidence="5 6" key="1">
    <citation type="submission" date="2015-04" db="EMBL/GenBank/DDBJ databases">
        <title>Whole genome shotgun sequence of Flavihumibacter petaseus NBRC 106054.</title>
        <authorList>
            <person name="Miyazawa S."/>
            <person name="Hosoyama A."/>
            <person name="Hashimoto M."/>
            <person name="Noguchi M."/>
            <person name="Tsuchikane K."/>
            <person name="Ohji S."/>
            <person name="Yamazoe A."/>
            <person name="Ichikawa N."/>
            <person name="Kimura A."/>
            <person name="Fujita N."/>
        </authorList>
    </citation>
    <scope>NUCLEOTIDE SEQUENCE [LARGE SCALE GENOMIC DNA]</scope>
    <source>
        <strain evidence="5 6">NBRC 106054</strain>
    </source>
</reference>
<evidence type="ECO:0000256" key="1">
    <source>
        <dbReference type="ARBA" id="ARBA00022553"/>
    </source>
</evidence>
<feature type="signal peptide" evidence="3">
    <location>
        <begin position="1"/>
        <end position="21"/>
    </location>
</feature>
<dbReference type="STRING" id="1220578.FPE01S_01_16780"/>
<evidence type="ECO:0000256" key="3">
    <source>
        <dbReference type="SAM" id="SignalP"/>
    </source>
</evidence>
<keyword evidence="5" id="KW-0418">Kinase</keyword>
<feature type="transmembrane region" description="Helical" evidence="2">
    <location>
        <begin position="777"/>
        <end position="794"/>
    </location>
</feature>
<dbReference type="InterPro" id="IPR011712">
    <property type="entry name" value="Sig_transdc_His_kin_sub3_dim/P"/>
</dbReference>
<dbReference type="GO" id="GO:0016020">
    <property type="term" value="C:membrane"/>
    <property type="evidence" value="ECO:0007669"/>
    <property type="project" value="InterPro"/>
</dbReference>
<dbReference type="InterPro" id="IPR015943">
    <property type="entry name" value="WD40/YVTN_repeat-like_dom_sf"/>
</dbReference>
<dbReference type="PROSITE" id="PS50109">
    <property type="entry name" value="HIS_KIN"/>
    <property type="match status" value="1"/>
</dbReference>
<feature type="chain" id="PRO_5002430007" evidence="3">
    <location>
        <begin position="22"/>
        <end position="1009"/>
    </location>
</feature>
<dbReference type="SUPFAM" id="SSF55874">
    <property type="entry name" value="ATPase domain of HSP90 chaperone/DNA topoisomerase II/histidine kinase"/>
    <property type="match status" value="1"/>
</dbReference>
<sequence>MAFRCLLLLICALLCVSAPRAQDYIFNRLSTNDGLLSNNILCLWQDPAGYLWLGSERGLQRYDGFAFRTILANRVDQIVADCSKRVWIRSGKTISSFDPVSFSVRNIPFENREPGLDAGLFRLNKDASGRVFLVINGRSFQYFDETSQTFNLRGNPFTLPDSVRIINVIRDPEKQRYWIAAYNGLGYWDSKTGKYYTTAYNPQKDPLLASGKLPTLIAHFFIDPFNRYWIQGWDKSATSFLCFDGRNNQFTGDTAGLANAGNGSYYEIYDFTRYADSTTIVYGLNCLRIREGKSFRELRDPRNNPFGIYFNTVSAVLEDREALLWFATDNGLYYTSGNRFKNIHLILSQDKTRGTFNRVFQDSRQRLWVGTWGRGVFLMDPREDADPGIVPVEVGHLQDHFTRMAWSVTEDKHSGNIWFGCQEGRLMVWNARTQKVSLHRPAMLRNSTIRQMLTDSNGAIWMGLQNGDLFAWRQPASGQMDSGFRKVASFGGYITRMVAAEGGKLWIAVQSKGVYCLDSRSEKMLQAYETGRHGGNIAGVKDLLVWNDSTLLLASDTTAMLNTRTGKIMLPAALEHSGAGPSMTLQKDKFGNCWIGTIRGIFKFNPQTNIVTRYSQRDGLITIHNNSYIPETSFRLTDNRLVFAGNQHLIIFDPAQYGADEIPPDVIITGFQLNQQYLRADSLQQLPVINIPFHYGALTIEFAALSFMQQDKLTYEYQLEGLEDGWTTIKTTQSVQYNFLPHGRYRFLVRTKNEAGQYSHSTTALQLHIVPPFWKTLWFYALIALFTGALLFYLHRLRLHRLLQIEKVRSRLARDLHDDMGSTLSTINILSNIALQQTPLDERSGKEYMSTINSSTTQMMEAMDDIVWSINPVNDHMGKVLARMKEIAGAILEPQHIDYLFEADPAVMELHISMEGRREIFLIFKEALNNIIKYASCTIVTFQLQKQANRLQVTISDNGKGFAAAGGATVTRGNGLRNMRQRAEQAGGSLAIVSAPGKGTRIILTVPLA</sequence>